<reference evidence="1" key="1">
    <citation type="submission" date="2023-02" db="EMBL/GenBank/DDBJ databases">
        <authorList>
            <person name="Palmer J.M."/>
        </authorList>
    </citation>
    <scope>NUCLEOTIDE SEQUENCE</scope>
    <source>
        <strain evidence="1">FW57</strain>
    </source>
</reference>
<evidence type="ECO:0000313" key="1">
    <source>
        <dbReference type="EMBL" id="KAG7292963.1"/>
    </source>
</evidence>
<evidence type="ECO:0000313" key="2">
    <source>
        <dbReference type="Proteomes" id="UP001197093"/>
    </source>
</evidence>
<dbReference type="Proteomes" id="UP001197093">
    <property type="component" value="Unassembled WGS sequence"/>
</dbReference>
<sequence>MPGREQFVEGRALKFLISFSERAGSPSLELEARPFALPNQTEQGSTRGPPWGVVPGGLPSEAIIYDWIKRQIEAEPRRDFEAEMDRLLLGVVRRAETVMPENEKRHVFRDTTGRLFDAIVVIYSGVYLKETVVKKIKDIGFEAFGDRCLHEAYQRIWESLPDFYQQVSNEVSPMDDELFKEYIVKKEALILARAHPAPR</sequence>
<keyword evidence="2" id="KW-1185">Reference proteome</keyword>
<name>A0AAD4F3W8_9PEZI</name>
<protein>
    <submittedName>
        <fullName evidence="1">Uncharacterized protein</fullName>
    </submittedName>
</protein>
<proteinExistence type="predicted"/>
<dbReference type="AlphaFoldDB" id="A0AAD4F3W8"/>
<gene>
    <name evidence="1" type="ORF">NEMBOFW57_003008</name>
</gene>
<organism evidence="1 2">
    <name type="scientific">Staphylotrichum longicolle</name>
    <dbReference type="NCBI Taxonomy" id="669026"/>
    <lineage>
        <taxon>Eukaryota</taxon>
        <taxon>Fungi</taxon>
        <taxon>Dikarya</taxon>
        <taxon>Ascomycota</taxon>
        <taxon>Pezizomycotina</taxon>
        <taxon>Sordariomycetes</taxon>
        <taxon>Sordariomycetidae</taxon>
        <taxon>Sordariales</taxon>
        <taxon>Chaetomiaceae</taxon>
        <taxon>Staphylotrichum</taxon>
    </lineage>
</organism>
<accession>A0AAD4F3W8</accession>
<comment type="caution">
    <text evidence="1">The sequence shown here is derived from an EMBL/GenBank/DDBJ whole genome shotgun (WGS) entry which is preliminary data.</text>
</comment>
<dbReference type="EMBL" id="JAHCVI010000001">
    <property type="protein sequence ID" value="KAG7292963.1"/>
    <property type="molecule type" value="Genomic_DNA"/>
</dbReference>